<dbReference type="HOGENOM" id="CLU_3394720_0_0_6"/>
<reference evidence="1 2" key="1">
    <citation type="submission" date="2012-06" db="EMBL/GenBank/DDBJ databases">
        <title>The Genome Sequence of Aeromonas hydrophila SSU.</title>
        <authorList>
            <consortium name="The Broad Institute Genome Sequencing Platform"/>
            <person name="Earl A."/>
            <person name="Ward D."/>
            <person name="Feldgarden M."/>
            <person name="Gevers D."/>
            <person name="Chopra A."/>
            <person name="Walker B."/>
            <person name="Young S.K."/>
            <person name="Zeng Q."/>
            <person name="Gargeya S."/>
            <person name="Fitzgerald M."/>
            <person name="Haas B."/>
            <person name="Abouelleil A."/>
            <person name="Alvarado L."/>
            <person name="Arachchi H.M."/>
            <person name="Berlin A.M."/>
            <person name="Chapman S.B."/>
            <person name="Goldberg J."/>
            <person name="Griggs A."/>
            <person name="Gujja S."/>
            <person name="Hansen M."/>
            <person name="Howarth C."/>
            <person name="Imamovic A."/>
            <person name="Larimer J."/>
            <person name="McCowan C."/>
            <person name="Montmayeur A."/>
            <person name="Murphy C."/>
            <person name="Neiman D."/>
            <person name="Pearson M."/>
            <person name="Priest M."/>
            <person name="Roberts A."/>
            <person name="Saif S."/>
            <person name="Shea T."/>
            <person name="Sisk P."/>
            <person name="Sykes S."/>
            <person name="Wortman J."/>
            <person name="Nusbaum C."/>
            <person name="Birren B."/>
        </authorList>
    </citation>
    <scope>NUCLEOTIDE SEQUENCE [LARGE SCALE GENOMIC DNA]</scope>
    <source>
        <strain evidence="1 2">SSU</strain>
    </source>
</reference>
<evidence type="ECO:0000313" key="1">
    <source>
        <dbReference type="EMBL" id="EKB28330.1"/>
    </source>
</evidence>
<dbReference type="EMBL" id="AGWR01000014">
    <property type="protein sequence ID" value="EKB28330.1"/>
    <property type="molecule type" value="Genomic_DNA"/>
</dbReference>
<dbReference type="PATRIC" id="fig|1073377.4.peg.1613"/>
<proteinExistence type="predicted"/>
<gene>
    <name evidence="1" type="ORF">HMPREF1171_01564</name>
</gene>
<protein>
    <submittedName>
        <fullName evidence="1">Uncharacterized protein</fullName>
    </submittedName>
</protein>
<evidence type="ECO:0000313" key="2">
    <source>
        <dbReference type="Proteomes" id="UP000005149"/>
    </source>
</evidence>
<comment type="caution">
    <text evidence="1">The sequence shown here is derived from an EMBL/GenBank/DDBJ whole genome shotgun (WGS) entry which is preliminary data.</text>
</comment>
<sequence>MKMKSALVGLVLGGLSAMTFRDWPALASPSI</sequence>
<keyword evidence="2" id="KW-1185">Reference proteome</keyword>
<dbReference type="Proteomes" id="UP000005149">
    <property type="component" value="Unassembled WGS sequence"/>
</dbReference>
<dbReference type="AlphaFoldDB" id="K1J9R5"/>
<name>K1J9R5_9GAMM</name>
<accession>K1J9R5</accession>
<organism evidence="1 2">
    <name type="scientific">Aeromonas dhakensis</name>
    <dbReference type="NCBI Taxonomy" id="196024"/>
    <lineage>
        <taxon>Bacteria</taxon>
        <taxon>Pseudomonadati</taxon>
        <taxon>Pseudomonadota</taxon>
        <taxon>Gammaproteobacteria</taxon>
        <taxon>Aeromonadales</taxon>
        <taxon>Aeromonadaceae</taxon>
        <taxon>Aeromonas</taxon>
    </lineage>
</organism>